<dbReference type="GO" id="GO:0045703">
    <property type="term" value="F:ketoreductase activity"/>
    <property type="evidence" value="ECO:0007669"/>
    <property type="project" value="TreeGrafter"/>
</dbReference>
<dbReference type="GO" id="GO:0005783">
    <property type="term" value="C:endoplasmic reticulum"/>
    <property type="evidence" value="ECO:0007669"/>
    <property type="project" value="TreeGrafter"/>
</dbReference>
<dbReference type="PRINTS" id="PR00081">
    <property type="entry name" value="GDHRDH"/>
</dbReference>
<evidence type="ECO:0000256" key="4">
    <source>
        <dbReference type="SAM" id="Phobius"/>
    </source>
</evidence>
<dbReference type="AlphaFoldDB" id="A0A9P0ZU65"/>
<dbReference type="OrthoDB" id="5545019at2759"/>
<evidence type="ECO:0000313" key="6">
    <source>
        <dbReference type="Proteomes" id="UP001152484"/>
    </source>
</evidence>
<dbReference type="PRINTS" id="PR00080">
    <property type="entry name" value="SDRFAMILY"/>
</dbReference>
<dbReference type="EMBL" id="CAMAPE010000066">
    <property type="protein sequence ID" value="CAH9115352.1"/>
    <property type="molecule type" value="Genomic_DNA"/>
</dbReference>
<reference evidence="5" key="1">
    <citation type="submission" date="2022-07" db="EMBL/GenBank/DDBJ databases">
        <authorList>
            <person name="Macas J."/>
            <person name="Novak P."/>
            <person name="Neumann P."/>
        </authorList>
    </citation>
    <scope>NUCLEOTIDE SEQUENCE</scope>
</reference>
<comment type="caution">
    <text evidence="5">The sequence shown here is derived from an EMBL/GenBank/DDBJ whole genome shotgun (WGS) entry which is preliminary data.</text>
</comment>
<dbReference type="Pfam" id="PF00106">
    <property type="entry name" value="adh_short"/>
    <property type="match status" value="1"/>
</dbReference>
<dbReference type="InterPro" id="IPR036291">
    <property type="entry name" value="NAD(P)-bd_dom_sf"/>
</dbReference>
<evidence type="ECO:0000313" key="5">
    <source>
        <dbReference type="EMBL" id="CAH9115352.1"/>
    </source>
</evidence>
<organism evidence="5 6">
    <name type="scientific">Cuscuta europaea</name>
    <name type="common">European dodder</name>
    <dbReference type="NCBI Taxonomy" id="41803"/>
    <lineage>
        <taxon>Eukaryota</taxon>
        <taxon>Viridiplantae</taxon>
        <taxon>Streptophyta</taxon>
        <taxon>Embryophyta</taxon>
        <taxon>Tracheophyta</taxon>
        <taxon>Spermatophyta</taxon>
        <taxon>Magnoliopsida</taxon>
        <taxon>eudicotyledons</taxon>
        <taxon>Gunneridae</taxon>
        <taxon>Pentapetalae</taxon>
        <taxon>asterids</taxon>
        <taxon>lamiids</taxon>
        <taxon>Solanales</taxon>
        <taxon>Convolvulaceae</taxon>
        <taxon>Cuscuteae</taxon>
        <taxon>Cuscuta</taxon>
        <taxon>Cuscuta subgen. Cuscuta</taxon>
    </lineage>
</organism>
<keyword evidence="4" id="KW-0472">Membrane</keyword>
<comment type="similarity">
    <text evidence="1 3">Belongs to the short-chain dehydrogenases/reductases (SDR) family.</text>
</comment>
<keyword evidence="6" id="KW-1185">Reference proteome</keyword>
<proteinExistence type="inferred from homology"/>
<protein>
    <submittedName>
        <fullName evidence="5">Uncharacterized protein</fullName>
    </submittedName>
</protein>
<dbReference type="InterPro" id="IPR051019">
    <property type="entry name" value="VLCFA-Steroid_DH"/>
</dbReference>
<keyword evidence="4" id="KW-0812">Transmembrane</keyword>
<dbReference type="PIRSF" id="PIRSF000126">
    <property type="entry name" value="11-beta-HSD1"/>
    <property type="match status" value="1"/>
</dbReference>
<sequence length="320" mass="35179">METTLCFSQHPWLLLLLPLGLCKLLSFTLSVLKWVHAYFLRPAKNLKKYGSWALVTGPTDGIGKAFAFQLAQEGLNVVLVGRNPMKLKEVSDGIQGKYEGLKVKTVLVDFSGDLDGGVRRVREAVEGLDVGVLVNNVGVTYPYARFFDEVDEKLLSAVIKVNVEGVSKVTQAVLPGMVERRRGAIVNIGSGMAAAIPSAPLHALYSASKAYVDQFSRCLHMEYKKSGIDIQCQVPLYVATKMTSVTESSFFIPSAEGYAGAALRWIGYECRCTPYWPHSLQWALISLLPHSIVDACRFKSCLAIRKAGQQNSSRSMQVIK</sequence>
<gene>
    <name evidence="5" type="ORF">CEURO_LOCUS20775</name>
</gene>
<name>A0A9P0ZU65_CUSEU</name>
<dbReference type="CDD" id="cd05356">
    <property type="entry name" value="17beta-HSD1_like_SDR_c"/>
    <property type="match status" value="1"/>
</dbReference>
<dbReference type="InterPro" id="IPR002347">
    <property type="entry name" value="SDR_fam"/>
</dbReference>
<keyword evidence="2" id="KW-0560">Oxidoreductase</keyword>
<accession>A0A9P0ZU65</accession>
<dbReference type="PANTHER" id="PTHR43899:SF13">
    <property type="entry name" value="RH59310P"/>
    <property type="match status" value="1"/>
</dbReference>
<dbReference type="Proteomes" id="UP001152484">
    <property type="component" value="Unassembled WGS sequence"/>
</dbReference>
<dbReference type="FunFam" id="3.40.50.720:FF:000341">
    <property type="entry name" value="very-long-chain 3-oxoacyl-CoA reductase 1"/>
    <property type="match status" value="1"/>
</dbReference>
<feature type="transmembrane region" description="Helical" evidence="4">
    <location>
        <begin position="12"/>
        <end position="35"/>
    </location>
</feature>
<keyword evidence="4" id="KW-1133">Transmembrane helix</keyword>
<evidence type="ECO:0000256" key="2">
    <source>
        <dbReference type="ARBA" id="ARBA00023002"/>
    </source>
</evidence>
<dbReference type="Gene3D" id="3.40.50.720">
    <property type="entry name" value="NAD(P)-binding Rossmann-like Domain"/>
    <property type="match status" value="1"/>
</dbReference>
<evidence type="ECO:0000256" key="3">
    <source>
        <dbReference type="RuleBase" id="RU000363"/>
    </source>
</evidence>
<dbReference type="SUPFAM" id="SSF51735">
    <property type="entry name" value="NAD(P)-binding Rossmann-fold domains"/>
    <property type="match status" value="1"/>
</dbReference>
<dbReference type="PANTHER" id="PTHR43899">
    <property type="entry name" value="RH59310P"/>
    <property type="match status" value="1"/>
</dbReference>
<evidence type="ECO:0000256" key="1">
    <source>
        <dbReference type="ARBA" id="ARBA00006484"/>
    </source>
</evidence>